<reference evidence="2" key="1">
    <citation type="submission" date="2023-03" db="EMBL/GenBank/DDBJ databases">
        <title>Massive genome expansion in bonnet fungi (Mycena s.s.) driven by repeated elements and novel gene families across ecological guilds.</title>
        <authorList>
            <consortium name="Lawrence Berkeley National Laboratory"/>
            <person name="Harder C.B."/>
            <person name="Miyauchi S."/>
            <person name="Viragh M."/>
            <person name="Kuo A."/>
            <person name="Thoen E."/>
            <person name="Andreopoulos B."/>
            <person name="Lu D."/>
            <person name="Skrede I."/>
            <person name="Drula E."/>
            <person name="Henrissat B."/>
            <person name="Morin E."/>
            <person name="Kohler A."/>
            <person name="Barry K."/>
            <person name="LaButti K."/>
            <person name="Morin E."/>
            <person name="Salamov A."/>
            <person name="Lipzen A."/>
            <person name="Mereny Z."/>
            <person name="Hegedus B."/>
            <person name="Baldrian P."/>
            <person name="Stursova M."/>
            <person name="Weitz H."/>
            <person name="Taylor A."/>
            <person name="Grigoriev I.V."/>
            <person name="Nagy L.G."/>
            <person name="Martin F."/>
            <person name="Kauserud H."/>
        </authorList>
    </citation>
    <scope>NUCLEOTIDE SEQUENCE</scope>
    <source>
        <strain evidence="2">CBHHK067</strain>
    </source>
</reference>
<keyword evidence="3" id="KW-1185">Reference proteome</keyword>
<dbReference type="EMBL" id="JARKIE010000042">
    <property type="protein sequence ID" value="KAJ7694330.1"/>
    <property type="molecule type" value="Genomic_DNA"/>
</dbReference>
<evidence type="ECO:0000313" key="3">
    <source>
        <dbReference type="Proteomes" id="UP001221757"/>
    </source>
</evidence>
<comment type="caution">
    <text evidence="2">The sequence shown here is derived from an EMBL/GenBank/DDBJ whole genome shotgun (WGS) entry which is preliminary data.</text>
</comment>
<protein>
    <submittedName>
        <fullName evidence="2">Uncharacterized protein</fullName>
    </submittedName>
</protein>
<proteinExistence type="predicted"/>
<evidence type="ECO:0000256" key="1">
    <source>
        <dbReference type="SAM" id="MobiDB-lite"/>
    </source>
</evidence>
<dbReference type="PANTHER" id="PTHR33096:SF1">
    <property type="entry name" value="CXC1-LIKE CYSTEINE CLUSTER ASSOCIATED WITH KDZ TRANSPOSASES DOMAIN-CONTAINING PROTEIN"/>
    <property type="match status" value="1"/>
</dbReference>
<dbReference type="PANTHER" id="PTHR33096">
    <property type="entry name" value="CXC2 DOMAIN-CONTAINING PROTEIN"/>
    <property type="match status" value="1"/>
</dbReference>
<feature type="region of interest" description="Disordered" evidence="1">
    <location>
        <begin position="440"/>
        <end position="476"/>
    </location>
</feature>
<dbReference type="InterPro" id="IPR040521">
    <property type="entry name" value="KDZ"/>
</dbReference>
<sequence length="511" mass="58552">MREEVTAKAWGMYEETGLFLSLCRHGFMLMVCNMIRSGELSKYGYAVVHHLVEFLHEIAVGYDICCKVGKMMNARPVLGPLAHENHFKVFHEHGHCQLCQLSHLAMYVKGIGLDDLEYYEMFFSKSNVLAASTCCASNFHRKQAITTYLQHTDVYHTYQSLSLLIVNKYKRALELYSTMPPLAEAMVELGVTDKSTFVDWKRMQNVLAINIPPLPADPSATNYMEEAKATRQLKELETWMAIVIRWLPESEEWKAAVIMVGQCRYQHTLDELQGLIISRMFELTKMNMLETGYKLAVKTVLTNYNLATAHLRPPRAPMTWEQVVNYTFLDLLRDGREDIWEELWAKPAGQLAMDMYFKLERATEEIDRLNLEIPRFLTYMRDEEDFLCQEVVRIRDKDGNALAHQVERYHMWQSRFNDVHHERLWKLAWVSGLSTSMQTGTPVNKDHVRGQQGAQAAPAPLASATYTADDCDSDSEDGADVLTQEFVLLSVMEDIGGGMTSQSLQSAARRC</sequence>
<gene>
    <name evidence="2" type="ORF">B0H17DRAFT_1199205</name>
</gene>
<evidence type="ECO:0000313" key="2">
    <source>
        <dbReference type="EMBL" id="KAJ7694330.1"/>
    </source>
</evidence>
<organism evidence="2 3">
    <name type="scientific">Mycena rosella</name>
    <name type="common">Pink bonnet</name>
    <name type="synonym">Agaricus rosellus</name>
    <dbReference type="NCBI Taxonomy" id="1033263"/>
    <lineage>
        <taxon>Eukaryota</taxon>
        <taxon>Fungi</taxon>
        <taxon>Dikarya</taxon>
        <taxon>Basidiomycota</taxon>
        <taxon>Agaricomycotina</taxon>
        <taxon>Agaricomycetes</taxon>
        <taxon>Agaricomycetidae</taxon>
        <taxon>Agaricales</taxon>
        <taxon>Marasmiineae</taxon>
        <taxon>Mycenaceae</taxon>
        <taxon>Mycena</taxon>
    </lineage>
</organism>
<name>A0AAD7DMN2_MYCRO</name>
<dbReference type="Proteomes" id="UP001221757">
    <property type="component" value="Unassembled WGS sequence"/>
</dbReference>
<dbReference type="AlphaFoldDB" id="A0AAD7DMN2"/>
<accession>A0AAD7DMN2</accession>
<feature type="compositionally biased region" description="Low complexity" evidence="1">
    <location>
        <begin position="450"/>
        <end position="468"/>
    </location>
</feature>
<dbReference type="Pfam" id="PF18758">
    <property type="entry name" value="KDZ"/>
    <property type="match status" value="1"/>
</dbReference>